<dbReference type="EMBL" id="BMMK01000018">
    <property type="protein sequence ID" value="GGM64062.1"/>
    <property type="molecule type" value="Genomic_DNA"/>
</dbReference>
<protein>
    <submittedName>
        <fullName evidence="1">Uncharacterized protein</fullName>
    </submittedName>
</protein>
<dbReference type="AlphaFoldDB" id="A0A8J3FXM5"/>
<gene>
    <name evidence="1" type="ORF">GCM10012275_38230</name>
</gene>
<keyword evidence="2" id="KW-1185">Reference proteome</keyword>
<evidence type="ECO:0000313" key="2">
    <source>
        <dbReference type="Proteomes" id="UP000637578"/>
    </source>
</evidence>
<proteinExistence type="predicted"/>
<dbReference type="RefSeq" id="WP_189059570.1">
    <property type="nucleotide sequence ID" value="NZ_BMMK01000018.1"/>
</dbReference>
<accession>A0A8J3FXM5</accession>
<name>A0A8J3FXM5_9PSEU</name>
<organism evidence="1 2">
    <name type="scientific">Longimycelium tulufanense</name>
    <dbReference type="NCBI Taxonomy" id="907463"/>
    <lineage>
        <taxon>Bacteria</taxon>
        <taxon>Bacillati</taxon>
        <taxon>Actinomycetota</taxon>
        <taxon>Actinomycetes</taxon>
        <taxon>Pseudonocardiales</taxon>
        <taxon>Pseudonocardiaceae</taxon>
        <taxon>Longimycelium</taxon>
    </lineage>
</organism>
<reference evidence="1" key="2">
    <citation type="submission" date="2020-09" db="EMBL/GenBank/DDBJ databases">
        <authorList>
            <person name="Sun Q."/>
            <person name="Zhou Y."/>
        </authorList>
    </citation>
    <scope>NUCLEOTIDE SEQUENCE</scope>
    <source>
        <strain evidence="1">CGMCC 4.5737</strain>
    </source>
</reference>
<sequence length="885" mass="91793">MAIKDLIFTILGVDRASSTFRKVGRSADELGKKLDGIAVGSAKSLAGLTAAAAAAPVALGAALGGVPLLFLGIGAAAAAANEDVQESFSALGQEIKTGVMQDAAPLAPFLVGAAEEIGTAYRELRPQFQQAFAAAGPQIAELTEGVTGLARGAMPGLVDAVTAAGPVFQGLSTVMARTGRGVSDFFTELTRGADDAGTGLEHLGELIEGALTPVASLLVELTALWAEHGDEVSDVLTRLLTLIADLASGAMPAFSSSIGIALQILSGMLSVLEPLADVLGPMAGVILTVAAAWRTLGAAARVVDTVSSSVQTLSDRTTKAVTNAGGLAQKVGLVTGALGGPLGIALTAVSAGLILLGKRQEQAAAEAAEHAGIVRNLASALRESGGAITDAVRRTLAQEEATLKAIEAGEQFGLTADVILDAALDQGNAFDQVKTKLEDLVEANRTFSKGAKEGIPVPAGLNETGKAAQDLLDKINALNGDTRDAISNQKAFGDAVGGAGRSLIESTPGAEEFAKAMTTLKKETASTADKVDALNTAWRRLFGVQLDLKDAQAAFEEGLDQIGESIASLKKETADWQGVLFNANGTINLANQAGRELHSNLSEQGEAYRALAVTVGTTTLQQTKSQEKATAAVAEALAARRAQFLTEMQQMGFNETQAKELADEYLKIPTDIATSVTQPGMLESLIAAAELRLRVLAVPDQKLVTTRAEIAEAMANLNQVGLTVRTLPDGRVEVTALTDEAEEAINHTARQRTATILIDTFTRGIGHGFGPGVGAGRGTRQFTMAAGGILEHYSHGGLRPMSADFARIVPPRSLRVIGDRASGDEAFIPINGSPRSRALLAETARRMGVELGRVEKHFHLTVVNAGNDEVDLRTQFRRLELLAGG</sequence>
<evidence type="ECO:0000313" key="1">
    <source>
        <dbReference type="EMBL" id="GGM64062.1"/>
    </source>
</evidence>
<reference evidence="1" key="1">
    <citation type="journal article" date="2014" name="Int. J. Syst. Evol. Microbiol.">
        <title>Complete genome sequence of Corynebacterium casei LMG S-19264T (=DSM 44701T), isolated from a smear-ripened cheese.</title>
        <authorList>
            <consortium name="US DOE Joint Genome Institute (JGI-PGF)"/>
            <person name="Walter F."/>
            <person name="Albersmeier A."/>
            <person name="Kalinowski J."/>
            <person name="Ruckert C."/>
        </authorList>
    </citation>
    <scope>NUCLEOTIDE SEQUENCE</scope>
    <source>
        <strain evidence="1">CGMCC 4.5737</strain>
    </source>
</reference>
<dbReference type="Proteomes" id="UP000637578">
    <property type="component" value="Unassembled WGS sequence"/>
</dbReference>
<comment type="caution">
    <text evidence="1">The sequence shown here is derived from an EMBL/GenBank/DDBJ whole genome shotgun (WGS) entry which is preliminary data.</text>
</comment>